<accession>A0A2P4Z0Z6</accession>
<gene>
    <name evidence="2" type="ORF">CmeUKMEL1_08940</name>
</gene>
<feature type="region of interest" description="Disordered" evidence="1">
    <location>
        <begin position="331"/>
        <end position="388"/>
    </location>
</feature>
<feature type="compositionally biased region" description="Low complexity" evidence="1">
    <location>
        <begin position="375"/>
        <end position="386"/>
    </location>
</feature>
<dbReference type="VEuPathDB" id="CryptoDB:CmeUKMEL1_08940"/>
<feature type="compositionally biased region" description="Basic and acidic residues" evidence="1">
    <location>
        <begin position="34"/>
        <end position="62"/>
    </location>
</feature>
<proteinExistence type="predicted"/>
<evidence type="ECO:0000313" key="3">
    <source>
        <dbReference type="Proteomes" id="UP000236928"/>
    </source>
</evidence>
<dbReference type="AlphaFoldDB" id="A0A2P4Z0Z6"/>
<evidence type="ECO:0000313" key="2">
    <source>
        <dbReference type="EMBL" id="POM83747.1"/>
    </source>
</evidence>
<evidence type="ECO:0000256" key="1">
    <source>
        <dbReference type="SAM" id="MobiDB-lite"/>
    </source>
</evidence>
<dbReference type="EMBL" id="JIBK01000020">
    <property type="protein sequence ID" value="POM83747.1"/>
    <property type="molecule type" value="Genomic_DNA"/>
</dbReference>
<comment type="caution">
    <text evidence="2">The sequence shown here is derived from an EMBL/GenBank/DDBJ whole genome shotgun (WGS) entry which is preliminary data.</text>
</comment>
<sequence length="407" mass="47141">MVRSEFVVNWNSILNDGSNNERSNSGSSNTSEDELNRNESNHFSDNENNKEKKLDGNSDKNNEVKEEVKPVIKREITIVNVTLLEVFSKLSLKAKRNLFDFVEDKYLLQLRLVCKVLNRYCDGYIRYSLKNCYFFNVPLTRLTMDFWFAAIRFFFLEAGRNLPLNRFKYSPIVAALKHNHKILPVSVDQMKSHVVVTLDKLLPEHIVFCDHQHPQPHTCDTKLEIKGQSKVFFDEIDIVKFVRQYFMHLEVMDDELIRGSRQLTRYRLAMYFYEFLKSIKMLTEKGNGIFKLSRIEYLVNTGTILRHRIWHQLYASWGSSINNKKLIDANSGKEDKDLGNKPSEKRDSSLSGGKPKRLSDGSARITKTSDKDKSSTSNSKSGIGSKNPDDLVIEVFLTIADHFQWDS</sequence>
<protein>
    <submittedName>
        <fullName evidence="2">F-box domain protein</fullName>
    </submittedName>
</protein>
<organism evidence="2 3">
    <name type="scientific">Cryptosporidium meleagridis</name>
    <dbReference type="NCBI Taxonomy" id="93969"/>
    <lineage>
        <taxon>Eukaryota</taxon>
        <taxon>Sar</taxon>
        <taxon>Alveolata</taxon>
        <taxon>Apicomplexa</taxon>
        <taxon>Conoidasida</taxon>
        <taxon>Coccidia</taxon>
        <taxon>Eucoccidiorida</taxon>
        <taxon>Eimeriorina</taxon>
        <taxon>Cryptosporidiidae</taxon>
        <taxon>Cryptosporidium</taxon>
    </lineage>
</organism>
<keyword evidence="3" id="KW-1185">Reference proteome</keyword>
<dbReference type="OrthoDB" id="341575at2759"/>
<feature type="compositionally biased region" description="Basic and acidic residues" evidence="1">
    <location>
        <begin position="331"/>
        <end position="348"/>
    </location>
</feature>
<dbReference type="Proteomes" id="UP000236928">
    <property type="component" value="Unassembled WGS sequence"/>
</dbReference>
<name>A0A2P4Z0Z6_9CRYT</name>
<feature type="region of interest" description="Disordered" evidence="1">
    <location>
        <begin position="17"/>
        <end position="62"/>
    </location>
</feature>
<reference evidence="2 3" key="1">
    <citation type="submission" date="2014-04" db="EMBL/GenBank/DDBJ databases">
        <title>Comparative Genomics of Cryptosporidium Species.</title>
        <authorList>
            <person name="Silva J.C."/>
            <person name="Su Q."/>
            <person name="Chalmers R."/>
            <person name="Chibucos M.C."/>
            <person name="Elwin K."/>
            <person name="Godinez A."/>
            <person name="Guo F."/>
            <person name="Huynh K."/>
            <person name="Orvis J."/>
            <person name="Ott S."/>
            <person name="Sadzewicz L."/>
            <person name="Sengamalay N."/>
            <person name="Shetty A."/>
            <person name="Sun M."/>
            <person name="Tallon L."/>
            <person name="Xiao L."/>
            <person name="Zhang H."/>
            <person name="Fraser C.M."/>
            <person name="Zhu G."/>
            <person name="Kissinger J."/>
            <person name="Widmer G."/>
        </authorList>
    </citation>
    <scope>NUCLEOTIDE SEQUENCE [LARGE SCALE GENOMIC DNA]</scope>
    <source>
        <strain evidence="2 3">UKMEL1</strain>
    </source>
</reference>
<feature type="compositionally biased region" description="Low complexity" evidence="1">
    <location>
        <begin position="17"/>
        <end position="30"/>
    </location>
</feature>